<evidence type="ECO:0000259" key="1">
    <source>
        <dbReference type="PROSITE" id="PS51704"/>
    </source>
</evidence>
<comment type="caution">
    <text evidence="2">The sequence shown here is derived from an EMBL/GenBank/DDBJ whole genome shotgun (WGS) entry which is preliminary data.</text>
</comment>
<dbReference type="InterPro" id="IPR030395">
    <property type="entry name" value="GP_PDE_dom"/>
</dbReference>
<protein>
    <submittedName>
        <fullName evidence="2">Glycerophosphodiester phosphodiesterase family protein</fullName>
    </submittedName>
</protein>
<dbReference type="Gene3D" id="3.20.20.190">
    <property type="entry name" value="Phosphatidylinositol (PI) phosphodiesterase"/>
    <property type="match status" value="1"/>
</dbReference>
<evidence type="ECO:0000313" key="3">
    <source>
        <dbReference type="Proteomes" id="UP001399917"/>
    </source>
</evidence>
<dbReference type="PANTHER" id="PTHR46211:SF1">
    <property type="entry name" value="GLYCEROPHOSPHODIESTER PHOSPHODIESTERASE, CYTOPLASMIC"/>
    <property type="match status" value="1"/>
</dbReference>
<keyword evidence="3" id="KW-1185">Reference proteome</keyword>
<dbReference type="PROSITE" id="PS51704">
    <property type="entry name" value="GP_PDE"/>
    <property type="match status" value="1"/>
</dbReference>
<proteinExistence type="predicted"/>
<accession>A0ABP7K026</accession>
<feature type="domain" description="GP-PDE" evidence="1">
    <location>
        <begin position="10"/>
        <end position="252"/>
    </location>
</feature>
<dbReference type="SUPFAM" id="SSF51695">
    <property type="entry name" value="PLC-like phosphodiesterases"/>
    <property type="match status" value="1"/>
</dbReference>
<organism evidence="2 3">
    <name type="scientific">Celeribacter arenosi</name>
    <dbReference type="NCBI Taxonomy" id="792649"/>
    <lineage>
        <taxon>Bacteria</taxon>
        <taxon>Pseudomonadati</taxon>
        <taxon>Pseudomonadota</taxon>
        <taxon>Alphaproteobacteria</taxon>
        <taxon>Rhodobacterales</taxon>
        <taxon>Roseobacteraceae</taxon>
        <taxon>Celeribacter</taxon>
    </lineage>
</organism>
<dbReference type="PANTHER" id="PTHR46211">
    <property type="entry name" value="GLYCEROPHOSPHORYL DIESTER PHOSPHODIESTERASE"/>
    <property type="match status" value="1"/>
</dbReference>
<sequence>MPPLPDAFLARPITHRALHDGNVTRAENNLAAIDAAIDAGFGIEIDIQPARDNTPMVFHDYDLARLTDLRGPIAMQTTDTLSRATFTTGETGVPTLADVLKRIAGRVPLLIEIKDQDGNMGPDIGPLEAAMAPLLNAYKGPVAVMSFNPHSVIEMARLSPQIPRGLTTSAFAPDNWPLLSDQTRRHLRTIPDYDTAGASFISHHWSDLGTPRVRALKDSGAKILCWTVRSGDDERAARTVADNITFESYLPA</sequence>
<gene>
    <name evidence="2" type="ORF">GCM10022404_08950</name>
</gene>
<dbReference type="Pfam" id="PF03009">
    <property type="entry name" value="GDPD"/>
    <property type="match status" value="1"/>
</dbReference>
<reference evidence="3" key="1">
    <citation type="journal article" date="2019" name="Int. J. Syst. Evol. Microbiol.">
        <title>The Global Catalogue of Microorganisms (GCM) 10K type strain sequencing project: providing services to taxonomists for standard genome sequencing and annotation.</title>
        <authorList>
            <consortium name="The Broad Institute Genomics Platform"/>
            <consortium name="The Broad Institute Genome Sequencing Center for Infectious Disease"/>
            <person name="Wu L."/>
            <person name="Ma J."/>
        </authorList>
    </citation>
    <scope>NUCLEOTIDE SEQUENCE [LARGE SCALE GENOMIC DNA]</scope>
    <source>
        <strain evidence="3">JCM 17190</strain>
    </source>
</reference>
<dbReference type="InterPro" id="IPR017946">
    <property type="entry name" value="PLC-like_Pdiesterase_TIM-brl"/>
</dbReference>
<dbReference type="Proteomes" id="UP001399917">
    <property type="component" value="Unassembled WGS sequence"/>
</dbReference>
<evidence type="ECO:0000313" key="2">
    <source>
        <dbReference type="EMBL" id="GAA3860301.1"/>
    </source>
</evidence>
<name>A0ABP7K026_9RHOB</name>
<dbReference type="EMBL" id="BAABDF010000003">
    <property type="protein sequence ID" value="GAA3860301.1"/>
    <property type="molecule type" value="Genomic_DNA"/>
</dbReference>
<dbReference type="RefSeq" id="WP_344844013.1">
    <property type="nucleotide sequence ID" value="NZ_BAABDF010000003.1"/>
</dbReference>